<proteinExistence type="predicted"/>
<dbReference type="AlphaFoldDB" id="A0A8T2PXI5"/>
<evidence type="ECO:0000313" key="3">
    <source>
        <dbReference type="Proteomes" id="UP000824540"/>
    </source>
</evidence>
<evidence type="ECO:0000256" key="1">
    <source>
        <dbReference type="SAM" id="MobiDB-lite"/>
    </source>
</evidence>
<name>A0A8T2PXI5_9TELE</name>
<sequence>MAGQLDQEELGHAQGEGTTEQHRMQIVPIGHLPKQALPFLMAEGARTFPPPHRLRALQRIALQEEWALAWAVQSRTLPLELCVITSGQRNANGHAEALSTHQDQQQVGRTPATPTQTRMGRAASTPSKKVPRPCPGCFSVIGDPGIGQTGQ</sequence>
<comment type="caution">
    <text evidence="2">The sequence shown here is derived from an EMBL/GenBank/DDBJ whole genome shotgun (WGS) entry which is preliminary data.</text>
</comment>
<feature type="region of interest" description="Disordered" evidence="1">
    <location>
        <begin position="96"/>
        <end position="136"/>
    </location>
</feature>
<feature type="compositionally biased region" description="Polar residues" evidence="1">
    <location>
        <begin position="99"/>
        <end position="118"/>
    </location>
</feature>
<protein>
    <submittedName>
        <fullName evidence="2">Uncharacterized protein</fullName>
    </submittedName>
</protein>
<dbReference type="Proteomes" id="UP000824540">
    <property type="component" value="Unassembled WGS sequence"/>
</dbReference>
<gene>
    <name evidence="2" type="ORF">JZ751_000770</name>
</gene>
<accession>A0A8T2PXI5</accession>
<keyword evidence="3" id="KW-1185">Reference proteome</keyword>
<evidence type="ECO:0000313" key="2">
    <source>
        <dbReference type="EMBL" id="KAG9355926.1"/>
    </source>
</evidence>
<dbReference type="OrthoDB" id="8927399at2759"/>
<dbReference type="EMBL" id="JAFBMS010000001">
    <property type="protein sequence ID" value="KAG9355926.1"/>
    <property type="molecule type" value="Genomic_DNA"/>
</dbReference>
<organism evidence="2 3">
    <name type="scientific">Albula glossodonta</name>
    <name type="common">roundjaw bonefish</name>
    <dbReference type="NCBI Taxonomy" id="121402"/>
    <lineage>
        <taxon>Eukaryota</taxon>
        <taxon>Metazoa</taxon>
        <taxon>Chordata</taxon>
        <taxon>Craniata</taxon>
        <taxon>Vertebrata</taxon>
        <taxon>Euteleostomi</taxon>
        <taxon>Actinopterygii</taxon>
        <taxon>Neopterygii</taxon>
        <taxon>Teleostei</taxon>
        <taxon>Albuliformes</taxon>
        <taxon>Albulidae</taxon>
        <taxon>Albula</taxon>
    </lineage>
</organism>
<reference evidence="2" key="1">
    <citation type="thesis" date="2021" institute="BYU ScholarsArchive" country="Provo, UT, USA">
        <title>Applications of and Algorithms for Genome Assembly and Genomic Analyses with an Emphasis on Marine Teleosts.</title>
        <authorList>
            <person name="Pickett B.D."/>
        </authorList>
    </citation>
    <scope>NUCLEOTIDE SEQUENCE</scope>
    <source>
        <strain evidence="2">HI-2016</strain>
    </source>
</reference>